<dbReference type="InterPro" id="IPR032675">
    <property type="entry name" value="LRR_dom_sf"/>
</dbReference>
<dbReference type="InterPro" id="IPR001611">
    <property type="entry name" value="Leu-rich_rpt"/>
</dbReference>
<keyword evidence="4" id="KW-0812">Transmembrane</keyword>
<gene>
    <name evidence="10" type="ORF">HS088_TW09G00536</name>
</gene>
<evidence type="ECO:0000256" key="2">
    <source>
        <dbReference type="ARBA" id="ARBA00009592"/>
    </source>
</evidence>
<dbReference type="GO" id="GO:0016301">
    <property type="term" value="F:kinase activity"/>
    <property type="evidence" value="ECO:0007669"/>
    <property type="project" value="UniProtKB-KW"/>
</dbReference>
<keyword evidence="9" id="KW-0325">Glycoprotein</keyword>
<evidence type="ECO:0000313" key="10">
    <source>
        <dbReference type="EMBL" id="KAF5742487.1"/>
    </source>
</evidence>
<organism evidence="10 11">
    <name type="scientific">Tripterygium wilfordii</name>
    <name type="common">Thunder God vine</name>
    <dbReference type="NCBI Taxonomy" id="458696"/>
    <lineage>
        <taxon>Eukaryota</taxon>
        <taxon>Viridiplantae</taxon>
        <taxon>Streptophyta</taxon>
        <taxon>Embryophyta</taxon>
        <taxon>Tracheophyta</taxon>
        <taxon>Spermatophyta</taxon>
        <taxon>Magnoliopsida</taxon>
        <taxon>eudicotyledons</taxon>
        <taxon>Gunneridae</taxon>
        <taxon>Pentapetalae</taxon>
        <taxon>rosids</taxon>
        <taxon>fabids</taxon>
        <taxon>Celastrales</taxon>
        <taxon>Celastraceae</taxon>
        <taxon>Tripterygium</taxon>
    </lineage>
</organism>
<keyword evidence="10" id="KW-0808">Transferase</keyword>
<keyword evidence="6" id="KW-1133">Transmembrane helix</keyword>
<keyword evidence="5" id="KW-0732">Signal</keyword>
<keyword evidence="8" id="KW-0675">Receptor</keyword>
<dbReference type="InParanoid" id="A0A7J7D812"/>
<comment type="caution">
    <text evidence="10">The sequence shown here is derived from an EMBL/GenBank/DDBJ whole genome shotgun (WGS) entry which is preliminary data.</text>
</comment>
<dbReference type="Pfam" id="PF00560">
    <property type="entry name" value="LRR_1"/>
    <property type="match status" value="2"/>
</dbReference>
<name>A0A7J7D812_TRIWF</name>
<keyword evidence="7" id="KW-0472">Membrane</keyword>
<keyword evidence="10" id="KW-0418">Kinase</keyword>
<evidence type="ECO:0000256" key="5">
    <source>
        <dbReference type="ARBA" id="ARBA00022729"/>
    </source>
</evidence>
<evidence type="ECO:0000256" key="9">
    <source>
        <dbReference type="ARBA" id="ARBA00023180"/>
    </source>
</evidence>
<dbReference type="EMBL" id="JAAARO010000009">
    <property type="protein sequence ID" value="KAF5742487.1"/>
    <property type="molecule type" value="Genomic_DNA"/>
</dbReference>
<dbReference type="SUPFAM" id="SSF52058">
    <property type="entry name" value="L domain-like"/>
    <property type="match status" value="1"/>
</dbReference>
<comment type="similarity">
    <text evidence="2">Belongs to the RLP family.</text>
</comment>
<keyword evidence="11" id="KW-1185">Reference proteome</keyword>
<comment type="subcellular location">
    <subcellularLocation>
        <location evidence="1">Cell membrane</location>
        <topology evidence="1">Single-pass type I membrane protein</topology>
    </subcellularLocation>
</comment>
<dbReference type="PANTHER" id="PTHR48052">
    <property type="entry name" value="UNNAMED PRODUCT"/>
    <property type="match status" value="1"/>
</dbReference>
<evidence type="ECO:0000256" key="1">
    <source>
        <dbReference type="ARBA" id="ARBA00004251"/>
    </source>
</evidence>
<evidence type="ECO:0000256" key="6">
    <source>
        <dbReference type="ARBA" id="ARBA00022989"/>
    </source>
</evidence>
<evidence type="ECO:0000256" key="4">
    <source>
        <dbReference type="ARBA" id="ARBA00022692"/>
    </source>
</evidence>
<dbReference type="GO" id="GO:0005886">
    <property type="term" value="C:plasma membrane"/>
    <property type="evidence" value="ECO:0007669"/>
    <property type="project" value="UniProtKB-SubCell"/>
</dbReference>
<dbReference type="PANTHER" id="PTHR48052:SF29">
    <property type="entry name" value="PROTEIN KINASE DOMAIN-CONTAINING PROTEIN"/>
    <property type="match status" value="1"/>
</dbReference>
<evidence type="ECO:0000313" key="11">
    <source>
        <dbReference type="Proteomes" id="UP000593562"/>
    </source>
</evidence>
<accession>A0A7J7D812</accession>
<evidence type="ECO:0000256" key="7">
    <source>
        <dbReference type="ARBA" id="ARBA00023136"/>
    </source>
</evidence>
<dbReference type="Proteomes" id="UP000593562">
    <property type="component" value="Unassembled WGS sequence"/>
</dbReference>
<protein>
    <submittedName>
        <fullName evidence="10">Leucine-rich repeat protein kinase family protein isoform 2</fullName>
    </submittedName>
</protein>
<reference evidence="10 11" key="1">
    <citation type="journal article" date="2020" name="Nat. Commun.">
        <title>Genome of Tripterygium wilfordii and identification of cytochrome P450 involved in triptolide biosynthesis.</title>
        <authorList>
            <person name="Tu L."/>
            <person name="Su P."/>
            <person name="Zhang Z."/>
            <person name="Gao L."/>
            <person name="Wang J."/>
            <person name="Hu T."/>
            <person name="Zhou J."/>
            <person name="Zhang Y."/>
            <person name="Zhao Y."/>
            <person name="Liu Y."/>
            <person name="Song Y."/>
            <person name="Tong Y."/>
            <person name="Lu Y."/>
            <person name="Yang J."/>
            <person name="Xu C."/>
            <person name="Jia M."/>
            <person name="Peters R.J."/>
            <person name="Huang L."/>
            <person name="Gao W."/>
        </authorList>
    </citation>
    <scope>NUCLEOTIDE SEQUENCE [LARGE SCALE GENOMIC DNA]</scope>
    <source>
        <strain evidence="11">cv. XIE 37</strain>
        <tissue evidence="10">Leaf</tissue>
    </source>
</reference>
<evidence type="ECO:0000256" key="8">
    <source>
        <dbReference type="ARBA" id="ARBA00023170"/>
    </source>
</evidence>
<keyword evidence="3" id="KW-1003">Cell membrane</keyword>
<dbReference type="AlphaFoldDB" id="A0A7J7D812"/>
<dbReference type="Gene3D" id="3.80.10.10">
    <property type="entry name" value="Ribonuclease Inhibitor"/>
    <property type="match status" value="1"/>
</dbReference>
<proteinExistence type="inferred from homology"/>
<sequence>MITQYYQLQKLDISLNGFVGPFLPSLLSLPMLNYLDIGGNKLTGVLLQNMSCGTDLAFVNLSSNLLTGKLPTCLELTTSDRDVLYGGNCLSNVGAESLLLLPQ</sequence>
<evidence type="ECO:0000256" key="3">
    <source>
        <dbReference type="ARBA" id="ARBA00022475"/>
    </source>
</evidence>